<dbReference type="RefSeq" id="WP_125672684.1">
    <property type="nucleotide sequence ID" value="NZ_RCOS01000163.1"/>
</dbReference>
<keyword evidence="2" id="KW-1185">Reference proteome</keyword>
<dbReference type="InterPro" id="IPR045397">
    <property type="entry name" value="TumE-like"/>
</dbReference>
<dbReference type="AlphaFoldDB" id="A0A429GER3"/>
<dbReference type="OrthoDB" id="371673at2157"/>
<organism evidence="1 2">
    <name type="scientific">Candidatus Methanodesulfokora washburnensis</name>
    <dbReference type="NCBI Taxonomy" id="2478471"/>
    <lineage>
        <taxon>Archaea</taxon>
        <taxon>Thermoproteota</taxon>
        <taxon>Candidatus Korarchaeia</taxon>
        <taxon>Candidatus Korarchaeia incertae sedis</taxon>
        <taxon>Candidatus Methanodesulfokora</taxon>
    </lineage>
</organism>
<dbReference type="Pfam" id="PF20126">
    <property type="entry name" value="TumE"/>
    <property type="match status" value="1"/>
</dbReference>
<protein>
    <submittedName>
        <fullName evidence="1">Uncharacterized protein</fullName>
    </submittedName>
</protein>
<sequence>MSRLAEVLKLVREILGEHKPVVEVIEHFLEDEKEYLNIRIVIEYKNAIAIIREYIYRETVIAYGYYFRMTGYEEWWDNRPHHQELPTYPDHKHIDGKIEPLEKRSIEEFLRHLGELLAMHVHS</sequence>
<dbReference type="EMBL" id="RCOS01000163">
    <property type="protein sequence ID" value="RSN72233.1"/>
    <property type="molecule type" value="Genomic_DNA"/>
</dbReference>
<proteinExistence type="predicted"/>
<evidence type="ECO:0000313" key="1">
    <source>
        <dbReference type="EMBL" id="RSN72233.1"/>
    </source>
</evidence>
<name>A0A429GER3_9CREN</name>
<comment type="caution">
    <text evidence="1">The sequence shown here is derived from an EMBL/GenBank/DDBJ whole genome shotgun (WGS) entry which is preliminary data.</text>
</comment>
<reference evidence="1 2" key="1">
    <citation type="submission" date="2018-10" db="EMBL/GenBank/DDBJ databases">
        <title>Co-occurring genomic capacity for anaerobic methane metabolism and dissimilatory sulfite reduction discovered in the Korarchaeota.</title>
        <authorList>
            <person name="Mckay L.J."/>
            <person name="Dlakic M."/>
            <person name="Fields M.W."/>
            <person name="Delmont T.O."/>
            <person name="Eren A.M."/>
            <person name="Jay Z.J."/>
            <person name="Klingelsmith K.B."/>
            <person name="Rusch D.B."/>
            <person name="Inskeep W.P."/>
        </authorList>
    </citation>
    <scope>NUCLEOTIDE SEQUENCE [LARGE SCALE GENOMIC DNA]</scope>
    <source>
        <strain evidence="1 2">MDKW</strain>
    </source>
</reference>
<evidence type="ECO:0000313" key="2">
    <source>
        <dbReference type="Proteomes" id="UP000277582"/>
    </source>
</evidence>
<accession>A0A429GER3</accession>
<gene>
    <name evidence="1" type="ORF">D6D85_14640</name>
</gene>
<dbReference type="Proteomes" id="UP000277582">
    <property type="component" value="Unassembled WGS sequence"/>
</dbReference>